<name>A0A1H9XG31_9MICO</name>
<evidence type="ECO:0000313" key="3">
    <source>
        <dbReference type="Proteomes" id="UP000199019"/>
    </source>
</evidence>
<feature type="signal peptide" evidence="1">
    <location>
        <begin position="1"/>
        <end position="22"/>
    </location>
</feature>
<proteinExistence type="predicted"/>
<reference evidence="3" key="1">
    <citation type="submission" date="2016-10" db="EMBL/GenBank/DDBJ databases">
        <authorList>
            <person name="Varghese N."/>
            <person name="Submissions S."/>
        </authorList>
    </citation>
    <scope>NUCLEOTIDE SEQUENCE [LARGE SCALE GENOMIC DNA]</scope>
    <source>
        <strain evidence="3">CGMCC 1.6963</strain>
    </source>
</reference>
<protein>
    <submittedName>
        <fullName evidence="2">Uncharacterized protein</fullName>
    </submittedName>
</protein>
<dbReference type="EMBL" id="FOHB01000008">
    <property type="protein sequence ID" value="SES45074.1"/>
    <property type="molecule type" value="Genomic_DNA"/>
</dbReference>
<dbReference type="STRING" id="587636.SAMN05216199_3741"/>
<keyword evidence="1" id="KW-0732">Signal</keyword>
<sequence length="129" mass="13229">MRMSRRLALGGLAAATSIVLTAGAGLAHECTNLDKKAGAGAQLIFGPDGGIEYISKGLQTRINQGLVDFETGAGFSGIIAFDDNGDGVADGFTWIVTPDGEIPEQAQWRGSVCHGVINFETAVTTCAAG</sequence>
<feature type="chain" id="PRO_5038988880" evidence="1">
    <location>
        <begin position="23"/>
        <end position="129"/>
    </location>
</feature>
<evidence type="ECO:0000313" key="2">
    <source>
        <dbReference type="EMBL" id="SES45074.1"/>
    </source>
</evidence>
<dbReference type="AlphaFoldDB" id="A0A1H9XG31"/>
<dbReference type="Proteomes" id="UP000199019">
    <property type="component" value="Unassembled WGS sequence"/>
</dbReference>
<keyword evidence="3" id="KW-1185">Reference proteome</keyword>
<gene>
    <name evidence="2" type="ORF">SAMN05216199_3741</name>
</gene>
<accession>A0A1H9XG31</accession>
<evidence type="ECO:0000256" key="1">
    <source>
        <dbReference type="SAM" id="SignalP"/>
    </source>
</evidence>
<organism evidence="2 3">
    <name type="scientific">Pedococcus cremeus</name>
    <dbReference type="NCBI Taxonomy" id="587636"/>
    <lineage>
        <taxon>Bacteria</taxon>
        <taxon>Bacillati</taxon>
        <taxon>Actinomycetota</taxon>
        <taxon>Actinomycetes</taxon>
        <taxon>Micrococcales</taxon>
        <taxon>Intrasporangiaceae</taxon>
        <taxon>Pedococcus</taxon>
    </lineage>
</organism>